<dbReference type="EMBL" id="RBNI01020210">
    <property type="protein sequence ID" value="RUO96661.1"/>
    <property type="molecule type" value="Genomic_DNA"/>
</dbReference>
<dbReference type="AlphaFoldDB" id="A0A433A1V4"/>
<dbReference type="PANTHER" id="PTHR13405">
    <property type="entry name" value="NUCLEAR PORE COMPLEX PROTEIN NUP133"/>
    <property type="match status" value="1"/>
</dbReference>
<reference evidence="4 5" key="1">
    <citation type="journal article" date="2018" name="New Phytol.">
        <title>Phylogenomics of Endogonaceae and evolution of mycorrhizas within Mucoromycota.</title>
        <authorList>
            <person name="Chang Y."/>
            <person name="Desiro A."/>
            <person name="Na H."/>
            <person name="Sandor L."/>
            <person name="Lipzen A."/>
            <person name="Clum A."/>
            <person name="Barry K."/>
            <person name="Grigoriev I.V."/>
            <person name="Martin F.M."/>
            <person name="Stajich J.E."/>
            <person name="Smith M.E."/>
            <person name="Bonito G."/>
            <person name="Spatafora J.W."/>
        </authorList>
    </citation>
    <scope>NUCLEOTIDE SEQUENCE [LARGE SCALE GENOMIC DNA]</scope>
    <source>
        <strain evidence="4 5">GMNB39</strain>
    </source>
</reference>
<accession>A0A433A1V4</accession>
<evidence type="ECO:0000313" key="4">
    <source>
        <dbReference type="EMBL" id="RUO96661.1"/>
    </source>
</evidence>
<dbReference type="GO" id="GO:0031080">
    <property type="term" value="C:nuclear pore outer ring"/>
    <property type="evidence" value="ECO:0007669"/>
    <property type="project" value="TreeGrafter"/>
</dbReference>
<gene>
    <name evidence="4" type="ORF">BC936DRAFT_141655</name>
</gene>
<keyword evidence="5" id="KW-1185">Reference proteome</keyword>
<protein>
    <submittedName>
        <fullName evidence="4">Uncharacterized protein</fullName>
    </submittedName>
</protein>
<sequence length="190" mass="21813">MHVFTLVTRFSAVAELIDILQAQYEFTERTLRELSRDSDDVTMASTYTVTQDMDLDEPRDSAESSLVLVNSLKDQLCDIADVLLKAFVERKGFLELTSTTAQQQRELRALEERYHDVRPKVIKPLVPIGRTESAFQLAEQFGDFKSLVELSSGLAQAPSRARIQYYIGKFREEFAYVLFAWYIEKGAWLV</sequence>
<evidence type="ECO:0000256" key="2">
    <source>
        <dbReference type="ARBA" id="ARBA00022448"/>
    </source>
</evidence>
<name>A0A433A1V4_9FUNG</name>
<dbReference type="GO" id="GO:0017056">
    <property type="term" value="F:structural constituent of nuclear pore"/>
    <property type="evidence" value="ECO:0007669"/>
    <property type="project" value="InterPro"/>
</dbReference>
<dbReference type="OrthoDB" id="103454at2759"/>
<dbReference type="GO" id="GO:0006606">
    <property type="term" value="P:protein import into nucleus"/>
    <property type="evidence" value="ECO:0007669"/>
    <property type="project" value="TreeGrafter"/>
</dbReference>
<proteinExistence type="predicted"/>
<evidence type="ECO:0000313" key="5">
    <source>
        <dbReference type="Proteomes" id="UP000268093"/>
    </source>
</evidence>
<evidence type="ECO:0000256" key="3">
    <source>
        <dbReference type="ARBA" id="ARBA00023242"/>
    </source>
</evidence>
<dbReference type="InterPro" id="IPR037624">
    <property type="entry name" value="Nup133-like"/>
</dbReference>
<dbReference type="PANTHER" id="PTHR13405:SF11">
    <property type="entry name" value="NUCLEAR PORE COMPLEX PROTEIN NUP133"/>
    <property type="match status" value="1"/>
</dbReference>
<keyword evidence="2" id="KW-0813">Transport</keyword>
<comment type="caution">
    <text evidence="4">The sequence shown here is derived from an EMBL/GenBank/DDBJ whole genome shotgun (WGS) entry which is preliminary data.</text>
</comment>
<dbReference type="GO" id="GO:0000972">
    <property type="term" value="P:transcription-dependent tethering of RNA polymerase II gene DNA at nuclear periphery"/>
    <property type="evidence" value="ECO:0007669"/>
    <property type="project" value="TreeGrafter"/>
</dbReference>
<evidence type="ECO:0000256" key="1">
    <source>
        <dbReference type="ARBA" id="ARBA00004123"/>
    </source>
</evidence>
<comment type="subcellular location">
    <subcellularLocation>
        <location evidence="1">Nucleus</location>
    </subcellularLocation>
</comment>
<dbReference type="Proteomes" id="UP000268093">
    <property type="component" value="Unassembled WGS sequence"/>
</dbReference>
<dbReference type="GO" id="GO:0016973">
    <property type="term" value="P:poly(A)+ mRNA export from nucleus"/>
    <property type="evidence" value="ECO:0007669"/>
    <property type="project" value="TreeGrafter"/>
</dbReference>
<keyword evidence="3" id="KW-0539">Nucleus</keyword>
<organism evidence="4 5">
    <name type="scientific">Jimgerdemannia flammicorona</name>
    <dbReference type="NCBI Taxonomy" id="994334"/>
    <lineage>
        <taxon>Eukaryota</taxon>
        <taxon>Fungi</taxon>
        <taxon>Fungi incertae sedis</taxon>
        <taxon>Mucoromycota</taxon>
        <taxon>Mucoromycotina</taxon>
        <taxon>Endogonomycetes</taxon>
        <taxon>Endogonales</taxon>
        <taxon>Endogonaceae</taxon>
        <taxon>Jimgerdemannia</taxon>
    </lineage>
</organism>